<evidence type="ECO:0000313" key="2">
    <source>
        <dbReference type="EMBL" id="KAI5069208.1"/>
    </source>
</evidence>
<dbReference type="Proteomes" id="UP000886520">
    <property type="component" value="Chromosome 15"/>
</dbReference>
<dbReference type="GO" id="GO:0006364">
    <property type="term" value="P:rRNA processing"/>
    <property type="evidence" value="ECO:0007669"/>
    <property type="project" value="InterPro"/>
</dbReference>
<organism evidence="2 3">
    <name type="scientific">Adiantum capillus-veneris</name>
    <name type="common">Maidenhair fern</name>
    <dbReference type="NCBI Taxonomy" id="13818"/>
    <lineage>
        <taxon>Eukaryota</taxon>
        <taxon>Viridiplantae</taxon>
        <taxon>Streptophyta</taxon>
        <taxon>Embryophyta</taxon>
        <taxon>Tracheophyta</taxon>
        <taxon>Polypodiopsida</taxon>
        <taxon>Polypodiidae</taxon>
        <taxon>Polypodiales</taxon>
        <taxon>Pteridineae</taxon>
        <taxon>Pteridaceae</taxon>
        <taxon>Vittarioideae</taxon>
        <taxon>Adiantum</taxon>
    </lineage>
</organism>
<proteinExistence type="predicted"/>
<gene>
    <name evidence="2" type="ORF">GOP47_0015509</name>
</gene>
<dbReference type="OrthoDB" id="5414888at2759"/>
<dbReference type="InterPro" id="IPR013934">
    <property type="entry name" value="Utp13_C"/>
</dbReference>
<accession>A0A9D4UJS0</accession>
<protein>
    <recommendedName>
        <fullName evidence="1">U3 small nucleolar RNA-associated protein 13 C-terminal domain-containing protein</fullName>
    </recommendedName>
</protein>
<reference evidence="2" key="1">
    <citation type="submission" date="2021-01" db="EMBL/GenBank/DDBJ databases">
        <title>Adiantum capillus-veneris genome.</title>
        <authorList>
            <person name="Fang Y."/>
            <person name="Liao Q."/>
        </authorList>
    </citation>
    <scope>NUCLEOTIDE SEQUENCE</scope>
    <source>
        <strain evidence="2">H3</strain>
        <tissue evidence="2">Leaf</tissue>
    </source>
</reference>
<keyword evidence="3" id="KW-1185">Reference proteome</keyword>
<dbReference type="EMBL" id="JABFUD020000015">
    <property type="protein sequence ID" value="KAI5069208.1"/>
    <property type="molecule type" value="Genomic_DNA"/>
</dbReference>
<evidence type="ECO:0000313" key="3">
    <source>
        <dbReference type="Proteomes" id="UP000886520"/>
    </source>
</evidence>
<name>A0A9D4UJS0_ADICA</name>
<dbReference type="Pfam" id="PF08625">
    <property type="entry name" value="Utp13"/>
    <property type="match status" value="1"/>
</dbReference>
<dbReference type="AlphaFoldDB" id="A0A9D4UJS0"/>
<comment type="caution">
    <text evidence="2">The sequence shown here is derived from an EMBL/GenBank/DDBJ whole genome shotgun (WGS) entry which is preliminary data.</text>
</comment>
<evidence type="ECO:0000259" key="1">
    <source>
        <dbReference type="Pfam" id="PF08625"/>
    </source>
</evidence>
<dbReference type="GO" id="GO:0032040">
    <property type="term" value="C:small-subunit processome"/>
    <property type="evidence" value="ECO:0007669"/>
    <property type="project" value="InterPro"/>
</dbReference>
<sequence length="78" mass="9028">MSLLSFQEQADGDAEFLEVSDLRELIEGILPYTEWHFSRLNRLHRSTFLLDYTLASMAGCKSYESITILDLLTHTFQV</sequence>
<feature type="domain" description="U3 small nucleolar RNA-associated protein 13 C-terminal" evidence="1">
    <location>
        <begin position="15"/>
        <end position="57"/>
    </location>
</feature>